<dbReference type="Proteomes" id="UP000242502">
    <property type="component" value="Unassembled WGS sequence"/>
</dbReference>
<sequence>MISRLQQLLSQFIKASPDEGLLSDTNRQLATAALLVEVATIDQQVEPAELSALHHRLSQQFSLADDEIKELINNARSASKESSSLYQFTQHINQHCSDDEKYQLACDLWHIAYADGNLDKYEEYIIRRITHLIHLRHSDFIRAKHQARDKLN</sequence>
<dbReference type="SUPFAM" id="SSF158682">
    <property type="entry name" value="TerB-like"/>
    <property type="match status" value="1"/>
</dbReference>
<proteinExistence type="predicted"/>
<dbReference type="InterPro" id="IPR007791">
    <property type="entry name" value="DjlA_N"/>
</dbReference>
<reference evidence="2 3" key="1">
    <citation type="journal article" date="2016" name="Appl. Environ. Microbiol.">
        <title>Lack of Overt Genome Reduction in the Bryostatin-Producing Bryozoan Symbiont "Candidatus Endobugula sertula".</title>
        <authorList>
            <person name="Miller I.J."/>
            <person name="Vanee N."/>
            <person name="Fong S.S."/>
            <person name="Lim-Fong G.E."/>
            <person name="Kwan J.C."/>
        </authorList>
    </citation>
    <scope>NUCLEOTIDE SEQUENCE [LARGE SCALE GENOMIC DNA]</scope>
    <source>
        <strain evidence="2">AB1-4</strain>
    </source>
</reference>
<dbReference type="CDD" id="cd07313">
    <property type="entry name" value="terB_like_2"/>
    <property type="match status" value="1"/>
</dbReference>
<evidence type="ECO:0000313" key="2">
    <source>
        <dbReference type="EMBL" id="ODS24412.1"/>
    </source>
</evidence>
<name>A0A1D2QS57_9GAMM</name>
<dbReference type="Pfam" id="PF05099">
    <property type="entry name" value="TerB"/>
    <property type="match status" value="1"/>
</dbReference>
<protein>
    <recommendedName>
        <fullName evidence="1">Co-chaperone DjlA N-terminal domain-containing protein</fullName>
    </recommendedName>
</protein>
<feature type="domain" description="Co-chaperone DjlA N-terminal" evidence="1">
    <location>
        <begin position="28"/>
        <end position="145"/>
    </location>
</feature>
<dbReference type="Gene3D" id="1.10.3680.10">
    <property type="entry name" value="TerB-like"/>
    <property type="match status" value="1"/>
</dbReference>
<dbReference type="AlphaFoldDB" id="A0A1D2QS57"/>
<comment type="caution">
    <text evidence="2">The sequence shown here is derived from an EMBL/GenBank/DDBJ whole genome shotgun (WGS) entry which is preliminary data.</text>
</comment>
<dbReference type="InterPro" id="IPR029024">
    <property type="entry name" value="TerB-like"/>
</dbReference>
<evidence type="ECO:0000313" key="3">
    <source>
        <dbReference type="Proteomes" id="UP000242502"/>
    </source>
</evidence>
<evidence type="ECO:0000259" key="1">
    <source>
        <dbReference type="Pfam" id="PF05099"/>
    </source>
</evidence>
<dbReference type="EMBL" id="MDLC01000009">
    <property type="protein sequence ID" value="ODS24412.1"/>
    <property type="molecule type" value="Genomic_DNA"/>
</dbReference>
<dbReference type="STRING" id="62101.AB835_03690"/>
<organism evidence="2 3">
    <name type="scientific">Candidatus Endobugula sertula</name>
    <name type="common">Bugula neritina bacterial symbiont</name>
    <dbReference type="NCBI Taxonomy" id="62101"/>
    <lineage>
        <taxon>Bacteria</taxon>
        <taxon>Pseudomonadati</taxon>
        <taxon>Pseudomonadota</taxon>
        <taxon>Gammaproteobacteria</taxon>
        <taxon>Cellvibrionales</taxon>
        <taxon>Cellvibrionaceae</taxon>
        <taxon>Candidatus Endobugula</taxon>
    </lineage>
</organism>
<accession>A0A1D2QS57</accession>
<gene>
    <name evidence="2" type="ORF">AB835_03690</name>
</gene>